<dbReference type="GO" id="GO:0006357">
    <property type="term" value="P:regulation of transcription by RNA polymerase II"/>
    <property type="evidence" value="ECO:0007669"/>
    <property type="project" value="TreeGrafter"/>
</dbReference>
<keyword evidence="11" id="KW-1185">Reference proteome</keyword>
<dbReference type="PANTHER" id="PTHR46309">
    <property type="entry name" value="PHD FINGER PROTEIN 12"/>
    <property type="match status" value="1"/>
</dbReference>
<gene>
    <name evidence="10" type="ORF">NE237_004557</name>
</gene>
<dbReference type="InterPro" id="IPR019787">
    <property type="entry name" value="Znf_PHD-finger"/>
</dbReference>
<feature type="compositionally biased region" description="Polar residues" evidence="7">
    <location>
        <begin position="319"/>
        <end position="329"/>
    </location>
</feature>
<dbReference type="Gene3D" id="3.40.630.30">
    <property type="match status" value="1"/>
</dbReference>
<dbReference type="SMART" id="SM00249">
    <property type="entry name" value="PHD"/>
    <property type="match status" value="2"/>
</dbReference>
<name>A0A9Q0QTM4_9MAGN</name>
<evidence type="ECO:0000256" key="7">
    <source>
        <dbReference type="SAM" id="MobiDB-lite"/>
    </source>
</evidence>
<accession>A0A9Q0QTM4</accession>
<dbReference type="Pfam" id="PF22970">
    <property type="entry name" value="DUF7028"/>
    <property type="match status" value="2"/>
</dbReference>
<dbReference type="Pfam" id="PF05641">
    <property type="entry name" value="Agenet"/>
    <property type="match status" value="1"/>
</dbReference>
<dbReference type="PANTHER" id="PTHR46309:SF12">
    <property type="entry name" value="GB|AAC80581.1"/>
    <property type="match status" value="1"/>
</dbReference>
<dbReference type="Pfam" id="PF23209">
    <property type="entry name" value="IDM1_C"/>
    <property type="match status" value="1"/>
</dbReference>
<feature type="domain" description="N-acetyltransferase" evidence="9">
    <location>
        <begin position="1100"/>
        <end position="1245"/>
    </location>
</feature>
<evidence type="ECO:0000313" key="11">
    <source>
        <dbReference type="Proteomes" id="UP001141806"/>
    </source>
</evidence>
<dbReference type="Gene3D" id="3.30.40.10">
    <property type="entry name" value="Zinc/RING finger domain, C3HC4 (zinc finger)"/>
    <property type="match status" value="2"/>
</dbReference>
<dbReference type="InterPro" id="IPR056511">
    <property type="entry name" value="IDM1_C"/>
</dbReference>
<dbReference type="SMART" id="SM00743">
    <property type="entry name" value="Agenet"/>
    <property type="match status" value="2"/>
</dbReference>
<evidence type="ECO:0000259" key="8">
    <source>
        <dbReference type="PROSITE" id="PS50016"/>
    </source>
</evidence>
<dbReference type="InterPro" id="IPR001965">
    <property type="entry name" value="Znf_PHD"/>
</dbReference>
<dbReference type="GO" id="GO:0016747">
    <property type="term" value="F:acyltransferase activity, transferring groups other than amino-acyl groups"/>
    <property type="evidence" value="ECO:0007669"/>
    <property type="project" value="InterPro"/>
</dbReference>
<dbReference type="Pfam" id="PF16135">
    <property type="entry name" value="TDBD"/>
    <property type="match status" value="1"/>
</dbReference>
<keyword evidence="2" id="KW-0479">Metal-binding</keyword>
<evidence type="ECO:0000256" key="5">
    <source>
        <dbReference type="ARBA" id="ARBA00023242"/>
    </source>
</evidence>
<dbReference type="InterPro" id="IPR054292">
    <property type="entry name" value="DUF7028"/>
</dbReference>
<dbReference type="InterPro" id="IPR013083">
    <property type="entry name" value="Znf_RING/FYVE/PHD"/>
</dbReference>
<dbReference type="InterPro" id="IPR000182">
    <property type="entry name" value="GNAT_dom"/>
</dbReference>
<evidence type="ECO:0000256" key="2">
    <source>
        <dbReference type="ARBA" id="ARBA00022723"/>
    </source>
</evidence>
<dbReference type="Pfam" id="PF23011">
    <property type="entry name" value="PHD-1st_NSD"/>
    <property type="match status" value="1"/>
</dbReference>
<dbReference type="InterPro" id="IPR016181">
    <property type="entry name" value="Acyl_CoA_acyltransferase"/>
</dbReference>
<dbReference type="InterPro" id="IPR014002">
    <property type="entry name" value="Agenet_dom_plant"/>
</dbReference>
<evidence type="ECO:0000256" key="4">
    <source>
        <dbReference type="ARBA" id="ARBA00022833"/>
    </source>
</evidence>
<dbReference type="GO" id="GO:0008270">
    <property type="term" value="F:zinc ion binding"/>
    <property type="evidence" value="ECO:0007669"/>
    <property type="project" value="UniProtKB-KW"/>
</dbReference>
<proteinExistence type="predicted"/>
<dbReference type="InterPro" id="IPR008395">
    <property type="entry name" value="Agenet-like_dom"/>
</dbReference>
<evidence type="ECO:0000313" key="10">
    <source>
        <dbReference type="EMBL" id="KAJ4971458.1"/>
    </source>
</evidence>
<dbReference type="OrthoDB" id="1903104at2759"/>
<keyword evidence="4" id="KW-0862">Zinc</keyword>
<keyword evidence="5" id="KW-0539">Nucleus</keyword>
<organism evidence="10 11">
    <name type="scientific">Protea cynaroides</name>
    <dbReference type="NCBI Taxonomy" id="273540"/>
    <lineage>
        <taxon>Eukaryota</taxon>
        <taxon>Viridiplantae</taxon>
        <taxon>Streptophyta</taxon>
        <taxon>Embryophyta</taxon>
        <taxon>Tracheophyta</taxon>
        <taxon>Spermatophyta</taxon>
        <taxon>Magnoliopsida</taxon>
        <taxon>Proteales</taxon>
        <taxon>Proteaceae</taxon>
        <taxon>Protea</taxon>
    </lineage>
</organism>
<evidence type="ECO:0000256" key="6">
    <source>
        <dbReference type="PROSITE-ProRule" id="PRU00146"/>
    </source>
</evidence>
<protein>
    <recommendedName>
        <fullName evidence="12">PHD finger transcription factor</fullName>
    </recommendedName>
</protein>
<dbReference type="InterPro" id="IPR011011">
    <property type="entry name" value="Znf_FYVE_PHD"/>
</dbReference>
<keyword evidence="3 6" id="KW-0863">Zinc-finger</keyword>
<sequence>MAVLLEEGSEKKKRKRRPETMFLPGEKVEVRSLEAGFAGSWHSGVVTKHSCYSRFVEYDHMLVDDSSGKLRECINFPTKMESTCPKRGTPTHNRGQIRPTPHPLHITKWTLHYGLCVDALHKDAWWEGVVFDHEDGMRKRLIFFPDLGDEMCIDIKKLRITQDWDDVLEEWKSRGDWLFLQSIEKFEKRHPLLVSVRQLWYDVRSKEEFENKISDWTFRVESSWDRLVLDALVENIELTLDKILDFTNLEEISKLTEVPSKRKKTWESDLSLPRVVSGTLEGETELDLSLPEPPGFVTLKSKKKKNNASGFSVRDDGLSTETLPSNPNPTMFEPSGEYIVDAGNFIHQMEDDRLGMDLSIDMNGFFYREQLSMQPQALSVSPSEHNAFAFMSSKGTTNKSSQESKAQERVFLDATKDCESKNGPCGKPHCKCEYFKLRRKSHWLPVGSKILTDAEYDPNALEEYARIPVSGGKPSPELALRLRKHLSYLGWRVETKKDFRMRRISYVSPEGKRYHSFRVALRALMEDANGFQIRSSENNHPSLVEVSGECLGSKSQQISLPHKNCSSLSSEETLTLDLSARREVPMDLNSNVKVFEPEYCPQAVINYYNFSFMEKQQFLRNIGMAKHDLTFKAKRHLSAIGWKFHYFPRKMTNGTIYRELRYTTPKGKCYNSLRTACEACMQEGGFSESISTTEQFEDIVPPNGQLEFSGSFQSQDFVQFEKQKTLVGEIRDHRRRGDNGSFHLDSALIQSQTKDGLQNRQDRKEIPVLGNRNLSHSRGHIFYSRKLKKGKAPVLIGRGNNLDGGYLTRVLRSSKRARRIRVKSPAYHTPRTVLSWLIDNDVVLPRAKVRYICRKESRPKAEGRITRDGIKCSCCQKVFTLSGFETHAGSVYGHPVTSIFLEDGRSLLDCQTEMLKRNEKKSFLPEPRERIKSNRSCYMNDIICSVCHYGGTLIMCDQCPSSFHLSCLGLEELPEGKWYCPSCRCCICGQSEFNENIEQFTEKTVLYCDQCEREYHAGCLMKGRRVKLECCPKGNWFCSKKCEKIFLGLHKLLGKSFSLGVDNLTWTILKATKDDSSSLNASHEEAMIECHSKLNVAVAVMHECFEPIKDDRRMSDLFEDVIFCKGSELNRLNFHGFYTVLLGRKDELISVATFRVHGGKVAEVPLVGTRVQYRRLGMCRLLMNELEKKLMELGVERLLLPAVPQVLHAWTTSFGFSKMTDSERLKFLEYTFLDFPDTSMCQKLLVEKPAAKLTASRGNHIKLGGKYNQSDESINFDRYSFVPGVIQADKIAQKPEPLAKTQEKVLDSHRPSFGAAAHSIGAGNGNNECILIEKSPVALMTESINPESNQSHGEIRIACLVNKFDDKKDGDLHGGSDWWTGGAAMECRLHGTREDRGFVRKMEGIRVADVFGRELNV</sequence>
<dbReference type="SUPFAM" id="SSF55729">
    <property type="entry name" value="Acyl-CoA N-acyltransferases (Nat)"/>
    <property type="match status" value="1"/>
</dbReference>
<evidence type="ECO:0000256" key="3">
    <source>
        <dbReference type="ARBA" id="ARBA00022771"/>
    </source>
</evidence>
<feature type="domain" description="PHD-type" evidence="8">
    <location>
        <begin position="941"/>
        <end position="986"/>
    </location>
</feature>
<dbReference type="GO" id="GO:0005634">
    <property type="term" value="C:nucleus"/>
    <property type="evidence" value="ECO:0007669"/>
    <property type="project" value="UniProtKB-SubCell"/>
</dbReference>
<comment type="subcellular location">
    <subcellularLocation>
        <location evidence="1">Nucleus</location>
    </subcellularLocation>
</comment>
<dbReference type="PROSITE" id="PS51186">
    <property type="entry name" value="GNAT"/>
    <property type="match status" value="1"/>
</dbReference>
<dbReference type="CDD" id="cd04301">
    <property type="entry name" value="NAT_SF"/>
    <property type="match status" value="1"/>
</dbReference>
<dbReference type="InterPro" id="IPR042163">
    <property type="entry name" value="PHF12"/>
</dbReference>
<evidence type="ECO:0008006" key="12">
    <source>
        <dbReference type="Google" id="ProtNLM"/>
    </source>
</evidence>
<dbReference type="PROSITE" id="PS50016">
    <property type="entry name" value="ZF_PHD_2"/>
    <property type="match status" value="2"/>
</dbReference>
<dbReference type="InterPro" id="IPR032308">
    <property type="entry name" value="TDBD"/>
</dbReference>
<dbReference type="Proteomes" id="UP001141806">
    <property type="component" value="Unassembled WGS sequence"/>
</dbReference>
<feature type="domain" description="PHD-type" evidence="8">
    <location>
        <begin position="982"/>
        <end position="1044"/>
    </location>
</feature>
<dbReference type="SUPFAM" id="SSF57903">
    <property type="entry name" value="FYVE/PHD zinc finger"/>
    <property type="match status" value="2"/>
</dbReference>
<dbReference type="EMBL" id="JAMYWD010000005">
    <property type="protein sequence ID" value="KAJ4971458.1"/>
    <property type="molecule type" value="Genomic_DNA"/>
</dbReference>
<evidence type="ECO:0000259" key="9">
    <source>
        <dbReference type="PROSITE" id="PS51186"/>
    </source>
</evidence>
<dbReference type="GO" id="GO:0003714">
    <property type="term" value="F:transcription corepressor activity"/>
    <property type="evidence" value="ECO:0007669"/>
    <property type="project" value="InterPro"/>
</dbReference>
<evidence type="ECO:0000256" key="1">
    <source>
        <dbReference type="ARBA" id="ARBA00004123"/>
    </source>
</evidence>
<reference evidence="10" key="1">
    <citation type="journal article" date="2023" name="Plant J.">
        <title>The genome of the king protea, Protea cynaroides.</title>
        <authorList>
            <person name="Chang J."/>
            <person name="Duong T.A."/>
            <person name="Schoeman C."/>
            <person name="Ma X."/>
            <person name="Roodt D."/>
            <person name="Barker N."/>
            <person name="Li Z."/>
            <person name="Van de Peer Y."/>
            <person name="Mizrachi E."/>
        </authorList>
    </citation>
    <scope>NUCLEOTIDE SEQUENCE</scope>
    <source>
        <tissue evidence="10">Young leaves</tissue>
    </source>
</reference>
<feature type="region of interest" description="Disordered" evidence="7">
    <location>
        <begin position="307"/>
        <end position="331"/>
    </location>
</feature>
<comment type="caution">
    <text evidence="10">The sequence shown here is derived from an EMBL/GenBank/DDBJ whole genome shotgun (WGS) entry which is preliminary data.</text>
</comment>
<dbReference type="InterPro" id="IPR059153">
    <property type="entry name" value="NSD_PHD-1st"/>
</dbReference>